<evidence type="ECO:0000256" key="1">
    <source>
        <dbReference type="ARBA" id="ARBA00011764"/>
    </source>
</evidence>
<keyword evidence="9" id="KW-1185">Reference proteome</keyword>
<feature type="domain" description="Myb/SANT-like DNA-binding" evidence="7">
    <location>
        <begin position="16"/>
        <end position="92"/>
    </location>
</feature>
<evidence type="ECO:0000256" key="6">
    <source>
        <dbReference type="SAM" id="MobiDB-lite"/>
    </source>
</evidence>
<name>A0A9N9MID2_9CUCU</name>
<evidence type="ECO:0000313" key="9">
    <source>
        <dbReference type="Proteomes" id="UP001152799"/>
    </source>
</evidence>
<dbReference type="PANTHER" id="PTHR21411">
    <property type="entry name" value="APONTIC"/>
    <property type="match status" value="1"/>
</dbReference>
<keyword evidence="4" id="KW-0804">Transcription</keyword>
<dbReference type="OrthoDB" id="6783481at2759"/>
<gene>
    <name evidence="8" type="ORF">CEUTPL_LOCUS5504</name>
</gene>
<evidence type="ECO:0000313" key="8">
    <source>
        <dbReference type="EMBL" id="CAG9764879.1"/>
    </source>
</evidence>
<evidence type="ECO:0000256" key="4">
    <source>
        <dbReference type="ARBA" id="ARBA00023163"/>
    </source>
</evidence>
<evidence type="ECO:0000256" key="5">
    <source>
        <dbReference type="ARBA" id="ARBA00025466"/>
    </source>
</evidence>
<feature type="region of interest" description="Disordered" evidence="6">
    <location>
        <begin position="1"/>
        <end position="25"/>
    </location>
</feature>
<feature type="region of interest" description="Disordered" evidence="6">
    <location>
        <begin position="160"/>
        <end position="181"/>
    </location>
</feature>
<sequence length="246" mass="29268">MQQQETSEPYDSTRKRSPNFTGEENKVLNELVQVYEEQIERKKTDHASNVIKNRAWHELAKDFNGRLGHPYRSPTVLKHRYENMKKEFRRTMRYRRQTNEMPAGADQVQNYLENSYTNDTEADYSNTNEFSRIIVSDDNEEMNGFTETVIDDCDLIGPPDPKIEKTWHQKSDDEDDDDDDGLKSVKKRCFLEEHKLKLSLMEKKHILELDLIKQEHKARMNMMRQEHDMKMKLLDLERTLGIINKI</sequence>
<accession>A0A9N9MID2</accession>
<evidence type="ECO:0000256" key="3">
    <source>
        <dbReference type="ARBA" id="ARBA00023015"/>
    </source>
</evidence>
<protein>
    <recommendedName>
        <fullName evidence="2">Regulatory protein zeste</fullName>
    </recommendedName>
</protein>
<dbReference type="InterPro" id="IPR028002">
    <property type="entry name" value="Myb_DNA-bind_5"/>
</dbReference>
<proteinExistence type="predicted"/>
<dbReference type="Pfam" id="PF13873">
    <property type="entry name" value="Myb_DNA-bind_5"/>
    <property type="match status" value="1"/>
</dbReference>
<dbReference type="Proteomes" id="UP001152799">
    <property type="component" value="Chromosome 2"/>
</dbReference>
<evidence type="ECO:0000256" key="2">
    <source>
        <dbReference type="ARBA" id="ARBA00016807"/>
    </source>
</evidence>
<comment type="function">
    <text evidence="5">Involved in transvection phenomena (= synapsis-dependent gene expression), where the synaptic pairing of chromosomes carrying genes with which zeste interacts influences the expression of these genes. Zeste binds to DNA and stimulates transcription from a nearby promoter.</text>
</comment>
<feature type="compositionally biased region" description="Basic and acidic residues" evidence="6">
    <location>
        <begin position="161"/>
        <end position="171"/>
    </location>
</feature>
<dbReference type="AlphaFoldDB" id="A0A9N9MID2"/>
<dbReference type="EMBL" id="OU892278">
    <property type="protein sequence ID" value="CAG9764879.1"/>
    <property type="molecule type" value="Genomic_DNA"/>
</dbReference>
<feature type="compositionally biased region" description="Polar residues" evidence="6">
    <location>
        <begin position="1"/>
        <end position="10"/>
    </location>
</feature>
<organism evidence="8 9">
    <name type="scientific">Ceutorhynchus assimilis</name>
    <name type="common">cabbage seed weevil</name>
    <dbReference type="NCBI Taxonomy" id="467358"/>
    <lineage>
        <taxon>Eukaryota</taxon>
        <taxon>Metazoa</taxon>
        <taxon>Ecdysozoa</taxon>
        <taxon>Arthropoda</taxon>
        <taxon>Hexapoda</taxon>
        <taxon>Insecta</taxon>
        <taxon>Pterygota</taxon>
        <taxon>Neoptera</taxon>
        <taxon>Endopterygota</taxon>
        <taxon>Coleoptera</taxon>
        <taxon>Polyphaga</taxon>
        <taxon>Cucujiformia</taxon>
        <taxon>Curculionidae</taxon>
        <taxon>Ceutorhynchinae</taxon>
        <taxon>Ceutorhynchus</taxon>
    </lineage>
</organism>
<evidence type="ECO:0000259" key="7">
    <source>
        <dbReference type="Pfam" id="PF13873"/>
    </source>
</evidence>
<comment type="subunit">
    <text evidence="1">Self-associates forming complexes of several hundred monomers.</text>
</comment>
<keyword evidence="3" id="KW-0805">Transcription regulation</keyword>
<dbReference type="Gene3D" id="1.10.10.60">
    <property type="entry name" value="Homeodomain-like"/>
    <property type="match status" value="1"/>
</dbReference>
<reference evidence="8" key="1">
    <citation type="submission" date="2022-01" db="EMBL/GenBank/DDBJ databases">
        <authorList>
            <person name="King R."/>
        </authorList>
    </citation>
    <scope>NUCLEOTIDE SEQUENCE</scope>
</reference>
<dbReference type="PANTHER" id="PTHR21411:SF0">
    <property type="entry name" value="REGULATORY PROTEIN ZESTE"/>
    <property type="match status" value="1"/>
</dbReference>